<comment type="caution">
    <text evidence="1">The sequence shown here is derived from an EMBL/GenBank/DDBJ whole genome shotgun (WGS) entry which is preliminary data.</text>
</comment>
<evidence type="ECO:0000313" key="2">
    <source>
        <dbReference type="Proteomes" id="UP000784294"/>
    </source>
</evidence>
<gene>
    <name evidence="1" type="ORF">PXEA_LOCUS3269</name>
</gene>
<protein>
    <submittedName>
        <fullName evidence="1">Uncharacterized protein</fullName>
    </submittedName>
</protein>
<name>A0A3S5CHZ4_9PLAT</name>
<sequence length="123" mass="14115">MFQRTNWFTSSEGVVFRACKPTELANLAIWRQVNPSHYIINMAELPSAQFHSSSRLGFAMAGERSLGRFTVKNGKFLFANNHQLRRKMRQSAQFPLVALPVEWCTRGRTIWHSATVNEDGDAW</sequence>
<organism evidence="1 2">
    <name type="scientific">Protopolystoma xenopodis</name>
    <dbReference type="NCBI Taxonomy" id="117903"/>
    <lineage>
        <taxon>Eukaryota</taxon>
        <taxon>Metazoa</taxon>
        <taxon>Spiralia</taxon>
        <taxon>Lophotrochozoa</taxon>
        <taxon>Platyhelminthes</taxon>
        <taxon>Monogenea</taxon>
        <taxon>Polyopisthocotylea</taxon>
        <taxon>Polystomatidea</taxon>
        <taxon>Polystomatidae</taxon>
        <taxon>Protopolystoma</taxon>
    </lineage>
</organism>
<accession>A0A3S5CHZ4</accession>
<keyword evidence="2" id="KW-1185">Reference proteome</keyword>
<dbReference type="Proteomes" id="UP000784294">
    <property type="component" value="Unassembled WGS sequence"/>
</dbReference>
<dbReference type="EMBL" id="CAAALY010007348">
    <property type="protein sequence ID" value="VEL09829.1"/>
    <property type="molecule type" value="Genomic_DNA"/>
</dbReference>
<evidence type="ECO:0000313" key="1">
    <source>
        <dbReference type="EMBL" id="VEL09829.1"/>
    </source>
</evidence>
<dbReference type="AlphaFoldDB" id="A0A3S5CHZ4"/>
<reference evidence="1" key="1">
    <citation type="submission" date="2018-11" db="EMBL/GenBank/DDBJ databases">
        <authorList>
            <consortium name="Pathogen Informatics"/>
        </authorList>
    </citation>
    <scope>NUCLEOTIDE SEQUENCE</scope>
</reference>
<proteinExistence type="predicted"/>